<gene>
    <name evidence="2" type="ORF">ODALV1_LOCUS10212</name>
</gene>
<feature type="domain" description="N-acetyltransferase" evidence="1">
    <location>
        <begin position="71"/>
        <end position="214"/>
    </location>
</feature>
<reference evidence="2 3" key="1">
    <citation type="submission" date="2024-08" db="EMBL/GenBank/DDBJ databases">
        <authorList>
            <person name="Cucini C."/>
            <person name="Frati F."/>
        </authorList>
    </citation>
    <scope>NUCLEOTIDE SEQUENCE [LARGE SCALE GENOMIC DNA]</scope>
</reference>
<dbReference type="InterPro" id="IPR000182">
    <property type="entry name" value="GNAT_dom"/>
</dbReference>
<dbReference type="PROSITE" id="PS51186">
    <property type="entry name" value="GNAT"/>
    <property type="match status" value="1"/>
</dbReference>
<dbReference type="Gene3D" id="3.40.630.30">
    <property type="match status" value="1"/>
</dbReference>
<dbReference type="SUPFAM" id="SSF55729">
    <property type="entry name" value="Acyl-CoA N-acyltransferases (Nat)"/>
    <property type="match status" value="1"/>
</dbReference>
<dbReference type="InterPro" id="IPR016181">
    <property type="entry name" value="Acyl_CoA_acyltransferase"/>
</dbReference>
<dbReference type="PANTHER" id="PTHR20905">
    <property type="entry name" value="N-ACETYLTRANSFERASE-RELATED"/>
    <property type="match status" value="1"/>
</dbReference>
<proteinExistence type="predicted"/>
<comment type="caution">
    <text evidence="2">The sequence shown here is derived from an EMBL/GenBank/DDBJ whole genome shotgun (WGS) entry which is preliminary data.</text>
</comment>
<protein>
    <recommendedName>
        <fullName evidence="1">N-acetyltransferase domain-containing protein</fullName>
    </recommendedName>
</protein>
<accession>A0ABP1QFT8</accession>
<dbReference type="Proteomes" id="UP001642540">
    <property type="component" value="Unassembled WGS sequence"/>
</dbReference>
<keyword evidence="3" id="KW-1185">Reference proteome</keyword>
<dbReference type="Pfam" id="PF00583">
    <property type="entry name" value="Acetyltransf_1"/>
    <property type="match status" value="1"/>
</dbReference>
<organism evidence="2 3">
    <name type="scientific">Orchesella dallaii</name>
    <dbReference type="NCBI Taxonomy" id="48710"/>
    <lineage>
        <taxon>Eukaryota</taxon>
        <taxon>Metazoa</taxon>
        <taxon>Ecdysozoa</taxon>
        <taxon>Arthropoda</taxon>
        <taxon>Hexapoda</taxon>
        <taxon>Collembola</taxon>
        <taxon>Entomobryomorpha</taxon>
        <taxon>Entomobryoidea</taxon>
        <taxon>Orchesellidae</taxon>
        <taxon>Orchesellinae</taxon>
        <taxon>Orchesella</taxon>
    </lineage>
</organism>
<evidence type="ECO:0000313" key="3">
    <source>
        <dbReference type="Proteomes" id="UP001642540"/>
    </source>
</evidence>
<sequence>MNNTTSMTNTRWKEFTFKVIEPSDYSAVFRHLKGSFYIEEPVNKALGFSPEREQDLNVRKIDMFNRYSKSLAVCPLEEPDRIVAVLITNIHDVNTPMPFFEPRSPITTKYRHVLEQMEKAFNIHETYGVPRFPELAILSVDKEFRGKGIATELYKRAISQLFLEGFPLVYSEFSNPISRLVGERLGFKEVSRFYFKDLTLPDISCAFDNVENDDFVTLTVLENPEHK</sequence>
<evidence type="ECO:0000313" key="2">
    <source>
        <dbReference type="EMBL" id="CAL8099338.1"/>
    </source>
</evidence>
<evidence type="ECO:0000259" key="1">
    <source>
        <dbReference type="PROSITE" id="PS51186"/>
    </source>
</evidence>
<dbReference type="CDD" id="cd04301">
    <property type="entry name" value="NAT_SF"/>
    <property type="match status" value="1"/>
</dbReference>
<dbReference type="PANTHER" id="PTHR20905:SF1">
    <property type="entry name" value="AT07410P-RELATED"/>
    <property type="match status" value="1"/>
</dbReference>
<name>A0ABP1QFT8_9HEXA</name>
<dbReference type="EMBL" id="CAXLJM020000031">
    <property type="protein sequence ID" value="CAL8099338.1"/>
    <property type="molecule type" value="Genomic_DNA"/>
</dbReference>